<dbReference type="AlphaFoldDB" id="A0A1M4V3M5"/>
<reference evidence="7" key="1">
    <citation type="submission" date="2016-11" db="EMBL/GenBank/DDBJ databases">
        <authorList>
            <person name="Varghese N."/>
            <person name="Submissions S."/>
        </authorList>
    </citation>
    <scope>NUCLEOTIDE SEQUENCE [LARGE SCALE GENOMIC DNA]</scope>
    <source>
        <strain evidence="7">DSM 18095</strain>
    </source>
</reference>
<dbReference type="SUPFAM" id="SSF46785">
    <property type="entry name" value="Winged helix' DNA-binding domain"/>
    <property type="match status" value="1"/>
</dbReference>
<feature type="domain" description="IclR-ED" evidence="5">
    <location>
        <begin position="76"/>
        <end position="259"/>
    </location>
</feature>
<keyword evidence="2" id="KW-0238">DNA-binding</keyword>
<dbReference type="EMBL" id="FQTY01000004">
    <property type="protein sequence ID" value="SHE63512.1"/>
    <property type="molecule type" value="Genomic_DNA"/>
</dbReference>
<proteinExistence type="predicted"/>
<name>A0A1M4V3M5_9FIRM</name>
<dbReference type="STRING" id="1123404.SAMN02745784_01327"/>
<dbReference type="GO" id="GO:0003700">
    <property type="term" value="F:DNA-binding transcription factor activity"/>
    <property type="evidence" value="ECO:0007669"/>
    <property type="project" value="TreeGrafter"/>
</dbReference>
<accession>A0A1M4V3M5</accession>
<dbReference type="PANTHER" id="PTHR30136">
    <property type="entry name" value="HELIX-TURN-HELIX TRANSCRIPTIONAL REGULATOR, ICLR FAMILY"/>
    <property type="match status" value="1"/>
</dbReference>
<dbReference type="GeneID" id="90995691"/>
<dbReference type="Pfam" id="PF09339">
    <property type="entry name" value="HTH_IclR"/>
    <property type="match status" value="1"/>
</dbReference>
<sequence length="261" mass="29599">MNNEADEKQKKIIKSVIKTFDVIEHIALSDRELGVTEISEALNYGVSATYHLLNTLKECNIVEQNETTKKFKLSLKLWQIGMLAYGQNNISLLLKPYLRKLKELTGETSNLTILDNNQIVYIAQEESSRLLKMFTKIGASAPLHCTGSGKILLTYQPKAKQEHILNSIELTKYTNKTITDKDKLMEEMDIIKKQGYGLDDEERELGVSCIGAPIFGINNEIIACISISGPKSRFTKENKDKWIKIILQISKEATDYIRNLN</sequence>
<dbReference type="InterPro" id="IPR029016">
    <property type="entry name" value="GAF-like_dom_sf"/>
</dbReference>
<evidence type="ECO:0000256" key="3">
    <source>
        <dbReference type="ARBA" id="ARBA00023163"/>
    </source>
</evidence>
<dbReference type="CDD" id="cd00090">
    <property type="entry name" value="HTH_ARSR"/>
    <property type="match status" value="1"/>
</dbReference>
<evidence type="ECO:0000313" key="7">
    <source>
        <dbReference type="Proteomes" id="UP000184114"/>
    </source>
</evidence>
<evidence type="ECO:0000313" key="6">
    <source>
        <dbReference type="EMBL" id="SHE63512.1"/>
    </source>
</evidence>
<dbReference type="SMART" id="SM00346">
    <property type="entry name" value="HTH_ICLR"/>
    <property type="match status" value="1"/>
</dbReference>
<dbReference type="Pfam" id="PF01614">
    <property type="entry name" value="IclR_C"/>
    <property type="match status" value="1"/>
</dbReference>
<dbReference type="GO" id="GO:0003677">
    <property type="term" value="F:DNA binding"/>
    <property type="evidence" value="ECO:0007669"/>
    <property type="project" value="UniProtKB-KW"/>
</dbReference>
<dbReference type="InterPro" id="IPR036388">
    <property type="entry name" value="WH-like_DNA-bd_sf"/>
</dbReference>
<dbReference type="InterPro" id="IPR005471">
    <property type="entry name" value="Tscrpt_reg_IclR_N"/>
</dbReference>
<keyword evidence="7" id="KW-1185">Reference proteome</keyword>
<dbReference type="InterPro" id="IPR036390">
    <property type="entry name" value="WH_DNA-bd_sf"/>
</dbReference>
<dbReference type="GO" id="GO:0045892">
    <property type="term" value="P:negative regulation of DNA-templated transcription"/>
    <property type="evidence" value="ECO:0007669"/>
    <property type="project" value="TreeGrafter"/>
</dbReference>
<dbReference type="PROSITE" id="PS51078">
    <property type="entry name" value="ICLR_ED"/>
    <property type="match status" value="1"/>
</dbReference>
<feature type="domain" description="HTH iclR-type" evidence="4">
    <location>
        <begin position="13"/>
        <end position="75"/>
    </location>
</feature>
<dbReference type="InterPro" id="IPR050707">
    <property type="entry name" value="HTH_MetabolicPath_Reg"/>
</dbReference>
<organism evidence="6 7">
    <name type="scientific">Tissierella praeacuta DSM 18095</name>
    <dbReference type="NCBI Taxonomy" id="1123404"/>
    <lineage>
        <taxon>Bacteria</taxon>
        <taxon>Bacillati</taxon>
        <taxon>Bacillota</taxon>
        <taxon>Tissierellia</taxon>
        <taxon>Tissierellales</taxon>
        <taxon>Tissierellaceae</taxon>
        <taxon>Tissierella</taxon>
    </lineage>
</organism>
<protein>
    <submittedName>
        <fullName evidence="6">Transcriptional regulator, IclR family</fullName>
    </submittedName>
</protein>
<gene>
    <name evidence="6" type="ORF">SAMN02745784_01327</name>
</gene>
<dbReference type="Gene3D" id="1.10.10.10">
    <property type="entry name" value="Winged helix-like DNA-binding domain superfamily/Winged helix DNA-binding domain"/>
    <property type="match status" value="1"/>
</dbReference>
<evidence type="ECO:0000256" key="2">
    <source>
        <dbReference type="ARBA" id="ARBA00023125"/>
    </source>
</evidence>
<keyword evidence="3" id="KW-0804">Transcription</keyword>
<evidence type="ECO:0000259" key="5">
    <source>
        <dbReference type="PROSITE" id="PS51078"/>
    </source>
</evidence>
<dbReference type="PROSITE" id="PS51077">
    <property type="entry name" value="HTH_ICLR"/>
    <property type="match status" value="1"/>
</dbReference>
<evidence type="ECO:0000259" key="4">
    <source>
        <dbReference type="PROSITE" id="PS51077"/>
    </source>
</evidence>
<dbReference type="PANTHER" id="PTHR30136:SF24">
    <property type="entry name" value="HTH-TYPE TRANSCRIPTIONAL REPRESSOR ALLR"/>
    <property type="match status" value="1"/>
</dbReference>
<dbReference type="InterPro" id="IPR014757">
    <property type="entry name" value="Tscrpt_reg_IclR_C"/>
</dbReference>
<dbReference type="InterPro" id="IPR011991">
    <property type="entry name" value="ArsR-like_HTH"/>
</dbReference>
<evidence type="ECO:0000256" key="1">
    <source>
        <dbReference type="ARBA" id="ARBA00023015"/>
    </source>
</evidence>
<dbReference type="RefSeq" id="WP_072974543.1">
    <property type="nucleotide sequence ID" value="NZ_FQTY01000004.1"/>
</dbReference>
<dbReference type="Gene3D" id="3.30.450.40">
    <property type="match status" value="1"/>
</dbReference>
<keyword evidence="1" id="KW-0805">Transcription regulation</keyword>
<dbReference type="Proteomes" id="UP000184114">
    <property type="component" value="Unassembled WGS sequence"/>
</dbReference>
<dbReference type="SUPFAM" id="SSF55781">
    <property type="entry name" value="GAF domain-like"/>
    <property type="match status" value="1"/>
</dbReference>